<name>A0A4S8LGX8_DENBC</name>
<gene>
    <name evidence="3" type="ORF">K435DRAFT_680371</name>
</gene>
<dbReference type="EMBL" id="ML179419">
    <property type="protein sequence ID" value="THU88171.1"/>
    <property type="molecule type" value="Genomic_DNA"/>
</dbReference>
<feature type="compositionally biased region" description="Acidic residues" evidence="1">
    <location>
        <begin position="900"/>
        <end position="915"/>
    </location>
</feature>
<proteinExistence type="predicted"/>
<protein>
    <recommendedName>
        <fullName evidence="2">DUF6589 domain-containing protein</fullName>
    </recommendedName>
</protein>
<organism evidence="3 4">
    <name type="scientific">Dendrothele bispora (strain CBS 962.96)</name>
    <dbReference type="NCBI Taxonomy" id="1314807"/>
    <lineage>
        <taxon>Eukaryota</taxon>
        <taxon>Fungi</taxon>
        <taxon>Dikarya</taxon>
        <taxon>Basidiomycota</taxon>
        <taxon>Agaricomycotina</taxon>
        <taxon>Agaricomycetes</taxon>
        <taxon>Agaricomycetidae</taxon>
        <taxon>Agaricales</taxon>
        <taxon>Agaricales incertae sedis</taxon>
        <taxon>Dendrothele</taxon>
    </lineage>
</organism>
<feature type="region of interest" description="Disordered" evidence="1">
    <location>
        <begin position="883"/>
        <end position="915"/>
    </location>
</feature>
<accession>A0A4S8LGX8</accession>
<feature type="region of interest" description="Disordered" evidence="1">
    <location>
        <begin position="804"/>
        <end position="832"/>
    </location>
</feature>
<feature type="non-terminal residue" evidence="3">
    <location>
        <position position="1"/>
    </location>
</feature>
<keyword evidence="4" id="KW-1185">Reference proteome</keyword>
<sequence length="915" mass="104212">AAIVSRFLRGESSRCVSDILRLWSRHKYGVIHKNSAKMYSFASERPYTAVRSVRPALSSFAVQMVSRRLQYQMREAVKPSSGLHVHIPSKTKPIGSSSSHLRWNDFGFHTFQHVTHIHRQYQPLLWGLLESVSTPDPHHIQGKVNVREHRPIEAVVSTVISKLAFSRSHFARLGPMQEALFNISNNVSYEKFRYDSHVGNTPSYPTTLKALFGLSERAAMMCLDLGRDPDVWFWIVLDNVQNYIRRRMHRLGRENFMNLGMAGTFWARRTGPRPQVFDYEMKQKLRALATTEQLLRLIDTTHERRVFVFQWLWTFGNYCTSLQHLKGRANDLLRTRGRRQKVPDEPCLCFPLPTTSGSETKLDEFLGSLMDFFKSSGQTSERFHKRMLPVIGDGFTFELLLKLMDHRQLHTSPFHSLRIMSPQLAWWHTQWTNDARIIDNHLVSYASLDPSTLGHSASKINRKIAKEQGKYNYHQATDLMYLVADTRMLDCWSKKVDVSGHHDIFDVVAALERAKKMPTDQEFEAYAFQLHDMYTTEKAIFRAAQGREDSRVPKSTAQSPSPTFPPASSSQIINALAAAENSQSPASKGDNILARSKDFLRDVLRSRELVLSIAEGDVGRAWEQLKVVMFCMAGSSHKKYAFYLLASIIDLHFESTPELREAILSTAVASLSGLPGTHRPVDILQEFFQRILEAIVQHKGAEFGDSFIRNHIARNLKEFGVLKEEVIGGVGLEKHAQRRSVPSARAEMRILMDEYRETNLHCYEEGRRSTDSDTTIKTQFSQGVEGFDTFLRKHTVRMMHLRDVQFPNPSKPSADESMVTPESGSHPTTDPFIDIEADGDFLEADFSIEPLYFHTVNHGEISTQEVSPIAAAQDLIQRLSTNEAVDQEEEHEVSGASQDEALDGFMTDDDGCWDT</sequence>
<dbReference type="AlphaFoldDB" id="A0A4S8LGX8"/>
<feature type="region of interest" description="Disordered" evidence="1">
    <location>
        <begin position="545"/>
        <end position="568"/>
    </location>
</feature>
<evidence type="ECO:0000313" key="3">
    <source>
        <dbReference type="EMBL" id="THU88171.1"/>
    </source>
</evidence>
<evidence type="ECO:0000256" key="1">
    <source>
        <dbReference type="SAM" id="MobiDB-lite"/>
    </source>
</evidence>
<feature type="domain" description="DUF6589" evidence="2">
    <location>
        <begin position="286"/>
        <end position="738"/>
    </location>
</feature>
<dbReference type="OrthoDB" id="3256296at2759"/>
<feature type="compositionally biased region" description="Low complexity" evidence="1">
    <location>
        <begin position="555"/>
        <end position="568"/>
    </location>
</feature>
<reference evidence="3 4" key="1">
    <citation type="journal article" date="2019" name="Nat. Ecol. Evol.">
        <title>Megaphylogeny resolves global patterns of mushroom evolution.</title>
        <authorList>
            <person name="Varga T."/>
            <person name="Krizsan K."/>
            <person name="Foldi C."/>
            <person name="Dima B."/>
            <person name="Sanchez-Garcia M."/>
            <person name="Sanchez-Ramirez S."/>
            <person name="Szollosi G.J."/>
            <person name="Szarkandi J.G."/>
            <person name="Papp V."/>
            <person name="Albert L."/>
            <person name="Andreopoulos W."/>
            <person name="Angelini C."/>
            <person name="Antonin V."/>
            <person name="Barry K.W."/>
            <person name="Bougher N.L."/>
            <person name="Buchanan P."/>
            <person name="Buyck B."/>
            <person name="Bense V."/>
            <person name="Catcheside P."/>
            <person name="Chovatia M."/>
            <person name="Cooper J."/>
            <person name="Damon W."/>
            <person name="Desjardin D."/>
            <person name="Finy P."/>
            <person name="Geml J."/>
            <person name="Haridas S."/>
            <person name="Hughes K."/>
            <person name="Justo A."/>
            <person name="Karasinski D."/>
            <person name="Kautmanova I."/>
            <person name="Kiss B."/>
            <person name="Kocsube S."/>
            <person name="Kotiranta H."/>
            <person name="LaButti K.M."/>
            <person name="Lechner B.E."/>
            <person name="Liimatainen K."/>
            <person name="Lipzen A."/>
            <person name="Lukacs Z."/>
            <person name="Mihaltcheva S."/>
            <person name="Morgado L.N."/>
            <person name="Niskanen T."/>
            <person name="Noordeloos M.E."/>
            <person name="Ohm R.A."/>
            <person name="Ortiz-Santana B."/>
            <person name="Ovrebo C."/>
            <person name="Racz N."/>
            <person name="Riley R."/>
            <person name="Savchenko A."/>
            <person name="Shiryaev A."/>
            <person name="Soop K."/>
            <person name="Spirin V."/>
            <person name="Szebenyi C."/>
            <person name="Tomsovsky M."/>
            <person name="Tulloss R.E."/>
            <person name="Uehling J."/>
            <person name="Grigoriev I.V."/>
            <person name="Vagvolgyi C."/>
            <person name="Papp T."/>
            <person name="Martin F.M."/>
            <person name="Miettinen O."/>
            <person name="Hibbett D.S."/>
            <person name="Nagy L.G."/>
        </authorList>
    </citation>
    <scope>NUCLEOTIDE SEQUENCE [LARGE SCALE GENOMIC DNA]</scope>
    <source>
        <strain evidence="3 4">CBS 962.96</strain>
    </source>
</reference>
<evidence type="ECO:0000313" key="4">
    <source>
        <dbReference type="Proteomes" id="UP000297245"/>
    </source>
</evidence>
<dbReference type="InterPro" id="IPR046496">
    <property type="entry name" value="DUF6589"/>
</dbReference>
<dbReference type="Proteomes" id="UP000297245">
    <property type="component" value="Unassembled WGS sequence"/>
</dbReference>
<dbReference type="Pfam" id="PF20231">
    <property type="entry name" value="DUF6589"/>
    <property type="match status" value="1"/>
</dbReference>
<evidence type="ECO:0000259" key="2">
    <source>
        <dbReference type="Pfam" id="PF20231"/>
    </source>
</evidence>